<reference evidence="2" key="1">
    <citation type="submission" date="2023-10" db="EMBL/GenBank/DDBJ databases">
        <authorList>
            <person name="Chen Y."/>
            <person name="Shah S."/>
            <person name="Dougan E. K."/>
            <person name="Thang M."/>
            <person name="Chan C."/>
        </authorList>
    </citation>
    <scope>NUCLEOTIDE SEQUENCE [LARGE SCALE GENOMIC DNA]</scope>
</reference>
<gene>
    <name evidence="2" type="ORF">PCOR1329_LOCUS4771</name>
</gene>
<dbReference type="EMBL" id="CAUYUJ010001232">
    <property type="protein sequence ID" value="CAK0794954.1"/>
    <property type="molecule type" value="Genomic_DNA"/>
</dbReference>
<proteinExistence type="predicted"/>
<evidence type="ECO:0000256" key="1">
    <source>
        <dbReference type="SAM" id="MobiDB-lite"/>
    </source>
</evidence>
<dbReference type="Proteomes" id="UP001189429">
    <property type="component" value="Unassembled WGS sequence"/>
</dbReference>
<feature type="compositionally biased region" description="Acidic residues" evidence="1">
    <location>
        <begin position="304"/>
        <end position="314"/>
    </location>
</feature>
<evidence type="ECO:0000313" key="2">
    <source>
        <dbReference type="EMBL" id="CAK0794954.1"/>
    </source>
</evidence>
<comment type="caution">
    <text evidence="2">The sequence shown here is derived from an EMBL/GenBank/DDBJ whole genome shotgun (WGS) entry which is preliminary data.</text>
</comment>
<feature type="region of interest" description="Disordered" evidence="1">
    <location>
        <begin position="300"/>
        <end position="328"/>
    </location>
</feature>
<organism evidence="2 3">
    <name type="scientific">Prorocentrum cordatum</name>
    <dbReference type="NCBI Taxonomy" id="2364126"/>
    <lineage>
        <taxon>Eukaryota</taxon>
        <taxon>Sar</taxon>
        <taxon>Alveolata</taxon>
        <taxon>Dinophyceae</taxon>
        <taxon>Prorocentrales</taxon>
        <taxon>Prorocentraceae</taxon>
        <taxon>Prorocentrum</taxon>
    </lineage>
</organism>
<accession>A0ABN9PPC0</accession>
<sequence length="328" mass="35176">MAREGGAFLRPVRSAEARRASRAWARWSADRAVAKRVEELQAVRGQLAAAEAALDYIVGDAEVAQRLSALLPAFVATLHGVEPTWLEKLRRNVALHAEALEIDVAIAGARELRRAQRGPRLEARRAGVGRAPTSLSADAAEFMLGTWEALPVGPSVHVAQDDSEIHELSDAEKQQAQPTAEWLAPGVWHGCGPTAESAAQAFVRSLAAGWRLAGLGEAQGDEELATGVLPGPLRGVAALAVPCLAELRAVVPQLSADRDGGVGIVEHGFDLEFQQGVLLQLHRWAVPLGRSLQPFVRRRLRVDEEPEDETEAQADFDKEEAAQLPAAG</sequence>
<protein>
    <submittedName>
        <fullName evidence="2">Uncharacterized protein</fullName>
    </submittedName>
</protein>
<evidence type="ECO:0000313" key="3">
    <source>
        <dbReference type="Proteomes" id="UP001189429"/>
    </source>
</evidence>
<feature type="non-terminal residue" evidence="2">
    <location>
        <position position="328"/>
    </location>
</feature>
<name>A0ABN9PPC0_9DINO</name>
<keyword evidence="3" id="KW-1185">Reference proteome</keyword>